<dbReference type="OrthoDB" id="3066663at2759"/>
<feature type="region of interest" description="Disordered" evidence="1">
    <location>
        <begin position="181"/>
        <end position="246"/>
    </location>
</feature>
<proteinExistence type="predicted"/>
<feature type="compositionally biased region" description="Low complexity" evidence="1">
    <location>
        <begin position="232"/>
        <end position="245"/>
    </location>
</feature>
<evidence type="ECO:0000256" key="1">
    <source>
        <dbReference type="SAM" id="MobiDB-lite"/>
    </source>
</evidence>
<feature type="compositionally biased region" description="Polar residues" evidence="1">
    <location>
        <begin position="304"/>
        <end position="313"/>
    </location>
</feature>
<name>A0A4S8LM62_DENBC</name>
<feature type="region of interest" description="Disordered" evidence="1">
    <location>
        <begin position="276"/>
        <end position="397"/>
    </location>
</feature>
<evidence type="ECO:0000313" key="4">
    <source>
        <dbReference type="Proteomes" id="UP000297245"/>
    </source>
</evidence>
<feature type="compositionally biased region" description="Low complexity" evidence="1">
    <location>
        <begin position="368"/>
        <end position="390"/>
    </location>
</feature>
<organism evidence="3 4">
    <name type="scientific">Dendrothele bispora (strain CBS 962.96)</name>
    <dbReference type="NCBI Taxonomy" id="1314807"/>
    <lineage>
        <taxon>Eukaryota</taxon>
        <taxon>Fungi</taxon>
        <taxon>Dikarya</taxon>
        <taxon>Basidiomycota</taxon>
        <taxon>Agaricomycotina</taxon>
        <taxon>Agaricomycetes</taxon>
        <taxon>Agaricomycetidae</taxon>
        <taxon>Agaricales</taxon>
        <taxon>Agaricales incertae sedis</taxon>
        <taxon>Dendrothele</taxon>
    </lineage>
</organism>
<feature type="compositionally biased region" description="Polar residues" evidence="1">
    <location>
        <begin position="276"/>
        <end position="285"/>
    </location>
</feature>
<feature type="compositionally biased region" description="Low complexity" evidence="1">
    <location>
        <begin position="103"/>
        <end position="129"/>
    </location>
</feature>
<dbReference type="EMBL" id="ML179344">
    <property type="protein sequence ID" value="THU90161.1"/>
    <property type="molecule type" value="Genomic_DNA"/>
</dbReference>
<dbReference type="AlphaFoldDB" id="A0A4S8LM62"/>
<evidence type="ECO:0000313" key="3">
    <source>
        <dbReference type="EMBL" id="THU90161.1"/>
    </source>
</evidence>
<sequence>METGSVSTTLSTGASTEVEMEGRREGMEITVAGAEVDPRQDDTRVNIVQFPSTPILPSGSSQTSPDLALDYQLTTYPTPSPSNPTFTYEPYNSNSNPPQLQQFSSHSLRSPRLSSSSSSHSPPSSRFSSTNSTYPAYPPPPHTQANSTTIARYSHHFNPQTSVAAAVANFRPSSRDVISGIAPHVFDERRRRRQRRDSSSTRRSSNHYHYYGRDSSPGPGSRSRSRSRSQSHRSSSLESSSRPTSVARYAVTCESSPLRVSAVIAVEDLDLFLDSTNTDTINKGNQDVVGTHGNENHHQELQRRSSATTRTQKSSSSSSSSSSSMQRPRTATGTERQSIEASHKRTFRFGSIRRNATTKVRGQKSQRRGSSSSDTHSVHSVNSVSSSSQSTRRRRNSLNVKMDSWKMGLKSLMMLDMHLLKWVLPFRFVSYLRLPLVFLYVRFLLLSFSSRSFTYICGYDRHLFT</sequence>
<keyword evidence="2" id="KW-1133">Transmembrane helix</keyword>
<evidence type="ECO:0000256" key="2">
    <source>
        <dbReference type="SAM" id="Phobius"/>
    </source>
</evidence>
<keyword evidence="2" id="KW-0812">Transmembrane</keyword>
<feature type="transmembrane region" description="Helical" evidence="2">
    <location>
        <begin position="422"/>
        <end position="445"/>
    </location>
</feature>
<feature type="compositionally biased region" description="Low complexity" evidence="1">
    <location>
        <begin position="213"/>
        <end position="222"/>
    </location>
</feature>
<accession>A0A4S8LM62</accession>
<feature type="compositionally biased region" description="Basic and acidic residues" evidence="1">
    <location>
        <begin position="294"/>
        <end position="303"/>
    </location>
</feature>
<feature type="compositionally biased region" description="Low complexity" evidence="1">
    <location>
        <begin position="314"/>
        <end position="324"/>
    </location>
</feature>
<keyword evidence="2" id="KW-0472">Membrane</keyword>
<feature type="region of interest" description="Disordered" evidence="1">
    <location>
        <begin position="1"/>
        <end position="26"/>
    </location>
</feature>
<dbReference type="Proteomes" id="UP000297245">
    <property type="component" value="Unassembled WGS sequence"/>
</dbReference>
<feature type="compositionally biased region" description="Polar residues" evidence="1">
    <location>
        <begin position="90"/>
        <end position="102"/>
    </location>
</feature>
<keyword evidence="4" id="KW-1185">Reference proteome</keyword>
<feature type="compositionally biased region" description="Polar residues" evidence="1">
    <location>
        <begin position="1"/>
        <end position="15"/>
    </location>
</feature>
<gene>
    <name evidence="3" type="ORF">K435DRAFT_274914</name>
</gene>
<protein>
    <submittedName>
        <fullName evidence="3">Uncharacterized protein</fullName>
    </submittedName>
</protein>
<feature type="region of interest" description="Disordered" evidence="1">
    <location>
        <begin position="49"/>
        <end position="147"/>
    </location>
</feature>
<reference evidence="3 4" key="1">
    <citation type="journal article" date="2019" name="Nat. Ecol. Evol.">
        <title>Megaphylogeny resolves global patterns of mushroom evolution.</title>
        <authorList>
            <person name="Varga T."/>
            <person name="Krizsan K."/>
            <person name="Foldi C."/>
            <person name="Dima B."/>
            <person name="Sanchez-Garcia M."/>
            <person name="Sanchez-Ramirez S."/>
            <person name="Szollosi G.J."/>
            <person name="Szarkandi J.G."/>
            <person name="Papp V."/>
            <person name="Albert L."/>
            <person name="Andreopoulos W."/>
            <person name="Angelini C."/>
            <person name="Antonin V."/>
            <person name="Barry K.W."/>
            <person name="Bougher N.L."/>
            <person name="Buchanan P."/>
            <person name="Buyck B."/>
            <person name="Bense V."/>
            <person name="Catcheside P."/>
            <person name="Chovatia M."/>
            <person name="Cooper J."/>
            <person name="Damon W."/>
            <person name="Desjardin D."/>
            <person name="Finy P."/>
            <person name="Geml J."/>
            <person name="Haridas S."/>
            <person name="Hughes K."/>
            <person name="Justo A."/>
            <person name="Karasinski D."/>
            <person name="Kautmanova I."/>
            <person name="Kiss B."/>
            <person name="Kocsube S."/>
            <person name="Kotiranta H."/>
            <person name="LaButti K.M."/>
            <person name="Lechner B.E."/>
            <person name="Liimatainen K."/>
            <person name="Lipzen A."/>
            <person name="Lukacs Z."/>
            <person name="Mihaltcheva S."/>
            <person name="Morgado L.N."/>
            <person name="Niskanen T."/>
            <person name="Noordeloos M.E."/>
            <person name="Ohm R.A."/>
            <person name="Ortiz-Santana B."/>
            <person name="Ovrebo C."/>
            <person name="Racz N."/>
            <person name="Riley R."/>
            <person name="Savchenko A."/>
            <person name="Shiryaev A."/>
            <person name="Soop K."/>
            <person name="Spirin V."/>
            <person name="Szebenyi C."/>
            <person name="Tomsovsky M."/>
            <person name="Tulloss R.E."/>
            <person name="Uehling J."/>
            <person name="Grigoriev I.V."/>
            <person name="Vagvolgyi C."/>
            <person name="Papp T."/>
            <person name="Martin F.M."/>
            <person name="Miettinen O."/>
            <person name="Hibbett D.S."/>
            <person name="Nagy L.G."/>
        </authorList>
    </citation>
    <scope>NUCLEOTIDE SEQUENCE [LARGE SCALE GENOMIC DNA]</scope>
    <source>
        <strain evidence="3 4">CBS 962.96</strain>
    </source>
</reference>
<feature type="compositionally biased region" description="Polar residues" evidence="1">
    <location>
        <begin position="325"/>
        <end position="336"/>
    </location>
</feature>